<evidence type="ECO:0008006" key="3">
    <source>
        <dbReference type="Google" id="ProtNLM"/>
    </source>
</evidence>
<keyword evidence="2" id="KW-1185">Reference proteome</keyword>
<dbReference type="PANTHER" id="PTHR37316">
    <property type="entry name" value="TEICHOIC ACID GLYCEROL-PHOSPHATE PRIMASE"/>
    <property type="match status" value="1"/>
</dbReference>
<protein>
    <recommendedName>
        <fullName evidence="3">Teichoic acid biosynthesis protein</fullName>
    </recommendedName>
</protein>
<dbReference type="Gene3D" id="3.40.50.12580">
    <property type="match status" value="1"/>
</dbReference>
<dbReference type="EMBL" id="LWMN01000011">
    <property type="protein sequence ID" value="OAQ55945.1"/>
    <property type="molecule type" value="Genomic_DNA"/>
</dbReference>
<reference evidence="1 2" key="1">
    <citation type="submission" date="2016-04" db="EMBL/GenBank/DDBJ databases">
        <title>Draft genome of an Enterococcus thailandicus strain isolated from bovine feces.</title>
        <authorList>
            <person name="Beukers A.G."/>
            <person name="Zaheer R."/>
            <person name="Goji N."/>
            <person name="Cook S.R."/>
            <person name="Amoako K."/>
            <person name="Chaves A.V."/>
            <person name="Ward M.P."/>
            <person name="Mcallister T.A."/>
        </authorList>
    </citation>
    <scope>NUCLEOTIDE SEQUENCE [LARGE SCALE GENOMIC DNA]</scope>
    <source>
        <strain evidence="1 2">F0711D 46</strain>
    </source>
</reference>
<dbReference type="InterPro" id="IPR043148">
    <property type="entry name" value="TagF_C"/>
</dbReference>
<dbReference type="AlphaFoldDB" id="A0A179ERR8"/>
<comment type="caution">
    <text evidence="1">The sequence shown here is derived from an EMBL/GenBank/DDBJ whole genome shotgun (WGS) entry which is preliminary data.</text>
</comment>
<evidence type="ECO:0000313" key="1">
    <source>
        <dbReference type="EMBL" id="OAQ55945.1"/>
    </source>
</evidence>
<dbReference type="Pfam" id="PF04464">
    <property type="entry name" value="Glyphos_transf"/>
    <property type="match status" value="1"/>
</dbReference>
<accession>A0A179ERR8</accession>
<dbReference type="InterPro" id="IPR007554">
    <property type="entry name" value="Glycerophosphate_synth"/>
</dbReference>
<evidence type="ECO:0000313" key="2">
    <source>
        <dbReference type="Proteomes" id="UP000078516"/>
    </source>
</evidence>
<dbReference type="SUPFAM" id="SSF53756">
    <property type="entry name" value="UDP-Glycosyltransferase/glycogen phosphorylase"/>
    <property type="match status" value="1"/>
</dbReference>
<dbReference type="RefSeq" id="WP_067482531.1">
    <property type="nucleotide sequence ID" value="NZ_LWMN01000011.1"/>
</dbReference>
<dbReference type="InterPro" id="IPR051612">
    <property type="entry name" value="Teichoic_Acid_Biosynth"/>
</dbReference>
<name>A0A179ERR8_ENTTH</name>
<dbReference type="GO" id="GO:0016020">
    <property type="term" value="C:membrane"/>
    <property type="evidence" value="ECO:0007669"/>
    <property type="project" value="InterPro"/>
</dbReference>
<dbReference type="PANTHER" id="PTHR37316:SF3">
    <property type="entry name" value="TEICHOIC ACID GLYCEROL-PHOSPHATE TRANSFERASE"/>
    <property type="match status" value="1"/>
</dbReference>
<dbReference type="Proteomes" id="UP000078516">
    <property type="component" value="Unassembled WGS sequence"/>
</dbReference>
<organism evidence="1 2">
    <name type="scientific">Enterococcus thailandicus</name>
    <dbReference type="NCBI Taxonomy" id="417368"/>
    <lineage>
        <taxon>Bacteria</taxon>
        <taxon>Bacillati</taxon>
        <taxon>Bacillota</taxon>
        <taxon>Bacilli</taxon>
        <taxon>Lactobacillales</taxon>
        <taxon>Enterococcaceae</taxon>
        <taxon>Enterococcus</taxon>
    </lineage>
</organism>
<proteinExistence type="predicted"/>
<dbReference type="GO" id="GO:0047355">
    <property type="term" value="F:CDP-glycerol glycerophosphotransferase activity"/>
    <property type="evidence" value="ECO:0007669"/>
    <property type="project" value="InterPro"/>
</dbReference>
<sequence>MKTTLVAKKLIYDNQSIYIELSGEEIIEKFYLTECISGKTHQMLASKEGMGYRVSIQGLNIFNRPLQIVTIFGTIKVTELTDRSDSSLPIHLLEEKYFFISESKIFNYMISPKQIVKNDGQIIAQLTNTHLTIEEIADYRQVDFFVKNESGYYLRINGYQKDNKLSVNLNEVIQELTVIQSFSSSSLYLVEYVLDQYVATKIVTSEVENGNAQFYPLSESFFLLENVQQTMLIRNKAVVTSVQDIQNLQNVYIQTQQADYFKLTKECLTLLPSQQIQLFKKENQEFVPYKFSKKELHVLKKYPEIIGNQVKFFIKGNSIWIEPLINAQPVLKNNFSSLEIRINNLEEIALEGKTKELYIPWQKSGERFTLDLLETPLSPNQEYKIIGINGVTKQKIYLDLKVQPQNVLSYSLIQHHKQTTLITYDYETFIAKNYPVKVTKSVGIKNIWSEGKRLFLVPEKKFSLKQNLIMKRRGKNDLILIHLSLMEDGSYSADLSDIKSELEQDTKLYGDFYLQEITSEAIKRSPLKIKDSIVEKLPGKLLMEWAAHEDQPEKYNVGLYVNKDKGISLLQDAYPAYLKFMKKMITKDLDVTKLTMENQFLNLTIPELDGIESFIQLKVIKRATKETFILESKARTENDAAIRFDLTSLIENSVGEFPRLDFRLSFETPYSKYEECKLRMKKSKKRKEGLSLTQLTEEQSFLVYTTKSNIICGVFSTYTAGAREYFQVQTKLKGMKKTGHGYVFKIVIDSQEHFEVENAYLQLRSKEYNMQINCKLINQTKNEFEFSFEMDWDKFFPLYWDLFVGMKFNEVIYPIKVKGAQKEILNQVEADYLDNSVLNDDKSKIIYPYVTFSNDIAFMIREKENYENKWTSFKDKAGYLTYRLFKKHLDKQRIWLGFEKFSQTAQDNGYAMFDYVQKNNLKKQYYYVLSKDSKDYLNAKKEHKNILTHMSYRYFVMLYASKLLIASETPRHVHNIRVRSGRAAKAIQEKKSVFLQHGVTALKRSDVFKKSKGRGNFDMVVATSDFEKDILHENWLYDEDEIAVTGFSRWDLLEDHSNLQERKKIFVMPTWRSWMEDMPKEEFIKTDYYTNYMGFLSSSKLETILKENNLEIIFFLHPKFKNYISEFSAPSERVQLYAFGDIKVNEMIMASSLMISDYSSVTWDMFYMEKPVIFFQFDYEKYNEYEGSYIDMETELFGRRAITVDQVINTIEQTISQDFVLEEPYQELYGKYFNYHDRENSQRIYETIVKERVDQ</sequence>
<gene>
    <name evidence="1" type="ORF">A6E74_04295</name>
</gene>